<dbReference type="PROSITE" id="PS51677">
    <property type="entry name" value="NODB"/>
    <property type="match status" value="1"/>
</dbReference>
<evidence type="ECO:0000259" key="1">
    <source>
        <dbReference type="PROSITE" id="PS51677"/>
    </source>
</evidence>
<dbReference type="AlphaFoldDB" id="A0A0A6VDY9"/>
<dbReference type="EMBL" id="JRUN01000005">
    <property type="protein sequence ID" value="KHD86490.1"/>
    <property type="molecule type" value="Genomic_DNA"/>
</dbReference>
<gene>
    <name evidence="2" type="ORF">NG54_03155</name>
</gene>
<feature type="domain" description="NodB homology" evidence="1">
    <location>
        <begin position="39"/>
        <end position="225"/>
    </location>
</feature>
<dbReference type="CDD" id="cd10959">
    <property type="entry name" value="CE4_NodB_like_3"/>
    <property type="match status" value="1"/>
</dbReference>
<comment type="caution">
    <text evidence="2">The sequence shown here is derived from an EMBL/GenBank/DDBJ whole genome shotgun (WGS) entry which is preliminary data.</text>
</comment>
<dbReference type="InterPro" id="IPR002509">
    <property type="entry name" value="NODB_dom"/>
</dbReference>
<sequence>MLIFAVLILFILLMIYAIIPYMLSTWAGVGAFKKGKRENEIAFTFDDGPDPIYTPELLDLLKAHRVKATFFVVGERAERYPALIKRMHEEGHLIGVHNYIHHCNWLMYPWTIKKGLDRSANIIEGIIGEKPKFYRPPWGMMNIFDFVIHPRFHTILWSLMVGDWKSKGGAEKRVRGILNNVKSGDIILLHDCGETWGADEDAPHYTIEGLKIVLQEVHSRGYHCVRIDEMMNHHF</sequence>
<dbReference type="Proteomes" id="UP000030588">
    <property type="component" value="Unassembled WGS sequence"/>
</dbReference>
<evidence type="ECO:0000313" key="3">
    <source>
        <dbReference type="Proteomes" id="UP000030588"/>
    </source>
</evidence>
<dbReference type="STRING" id="363870.NG54_03155"/>
<dbReference type="InterPro" id="IPR011330">
    <property type="entry name" value="Glyco_hydro/deAcase_b/a-brl"/>
</dbReference>
<dbReference type="GO" id="GO:0016810">
    <property type="term" value="F:hydrolase activity, acting on carbon-nitrogen (but not peptide) bonds"/>
    <property type="evidence" value="ECO:0007669"/>
    <property type="project" value="InterPro"/>
</dbReference>
<dbReference type="InterPro" id="IPR050248">
    <property type="entry name" value="Polysacc_deacetylase_ArnD"/>
</dbReference>
<dbReference type="PANTHER" id="PTHR10587">
    <property type="entry name" value="GLYCOSYL TRANSFERASE-RELATED"/>
    <property type="match status" value="1"/>
</dbReference>
<name>A0A0A6VDY9_9BACI</name>
<proteinExistence type="predicted"/>
<dbReference type="Pfam" id="PF01522">
    <property type="entry name" value="Polysacc_deac_1"/>
    <property type="match status" value="1"/>
</dbReference>
<dbReference type="GO" id="GO:0005975">
    <property type="term" value="P:carbohydrate metabolic process"/>
    <property type="evidence" value="ECO:0007669"/>
    <property type="project" value="InterPro"/>
</dbReference>
<reference evidence="2 3" key="1">
    <citation type="submission" date="2014-10" db="EMBL/GenBank/DDBJ databases">
        <title>Draft genome of phytase producing Bacillus ginsengihumi strain M2.11.</title>
        <authorList>
            <person name="Toymentseva A."/>
            <person name="Boulygina E.A."/>
            <person name="Kazakov S.V."/>
            <person name="Kayumov I."/>
            <person name="Suleimanova A.D."/>
            <person name="Mardanova A.M."/>
            <person name="Maria S.N."/>
            <person name="Sergey M.Y."/>
            <person name="Sharipova M.R."/>
        </authorList>
    </citation>
    <scope>NUCLEOTIDE SEQUENCE [LARGE SCALE GENOMIC DNA]</scope>
    <source>
        <strain evidence="2 3">M2.11</strain>
    </source>
</reference>
<evidence type="ECO:0000313" key="2">
    <source>
        <dbReference type="EMBL" id="KHD86490.1"/>
    </source>
</evidence>
<accession>A0A0A6VDY9</accession>
<dbReference type="SUPFAM" id="SSF88713">
    <property type="entry name" value="Glycoside hydrolase/deacetylase"/>
    <property type="match status" value="1"/>
</dbReference>
<dbReference type="PANTHER" id="PTHR10587:SF137">
    <property type="entry name" value="4-DEOXY-4-FORMAMIDO-L-ARABINOSE-PHOSPHOUNDECAPRENOL DEFORMYLASE ARND-RELATED"/>
    <property type="match status" value="1"/>
</dbReference>
<organism evidence="2 3">
    <name type="scientific">Heyndrickxia ginsengihumi</name>
    <dbReference type="NCBI Taxonomy" id="363870"/>
    <lineage>
        <taxon>Bacteria</taxon>
        <taxon>Bacillati</taxon>
        <taxon>Bacillota</taxon>
        <taxon>Bacilli</taxon>
        <taxon>Bacillales</taxon>
        <taxon>Bacillaceae</taxon>
        <taxon>Heyndrickxia</taxon>
    </lineage>
</organism>
<dbReference type="Gene3D" id="3.20.20.370">
    <property type="entry name" value="Glycoside hydrolase/deacetylase"/>
    <property type="match status" value="1"/>
</dbReference>
<protein>
    <submittedName>
        <fullName evidence="2">Polysaccharide deacetylase</fullName>
    </submittedName>
</protein>